<sequence>MQNSNGVSICFLTAGTRLIRTFTFRNDQARAPLPYSACDVQALAYVALDNIQVIEGSSRGATPATRTITQFVTQTLTSAPQTQINTQLIPVTGTETISLTTTISGSQIVVTQAVPTIIWSTFENVQTQVSTALVPVTWTGTLTVTTSVSGSKILIKTAVPTVIYSTAIVGNTYTQSLERTATATAVAWTTATVEVPNTRWMNQTATRVDTTTTTVTSTFNITATQDRNAS</sequence>
<dbReference type="EMBL" id="JABCIY010000157">
    <property type="protein sequence ID" value="KAF7191633.1"/>
    <property type="molecule type" value="Genomic_DNA"/>
</dbReference>
<protein>
    <submittedName>
        <fullName evidence="1">Uncharacterized protein</fullName>
    </submittedName>
</protein>
<keyword evidence="2" id="KW-1185">Reference proteome</keyword>
<dbReference type="AlphaFoldDB" id="A0A8H6RIQ9"/>
<evidence type="ECO:0000313" key="1">
    <source>
        <dbReference type="EMBL" id="KAF7191633.1"/>
    </source>
</evidence>
<gene>
    <name evidence="1" type="ORF">HII31_07135</name>
</gene>
<comment type="caution">
    <text evidence="1">The sequence shown here is derived from an EMBL/GenBank/DDBJ whole genome shotgun (WGS) entry which is preliminary data.</text>
</comment>
<dbReference type="Proteomes" id="UP000660729">
    <property type="component" value="Unassembled WGS sequence"/>
</dbReference>
<reference evidence="1" key="1">
    <citation type="submission" date="2020-04" db="EMBL/GenBank/DDBJ databases">
        <title>Draft genome resource of the tomato pathogen Pseudocercospora fuligena.</title>
        <authorList>
            <person name="Zaccaron A."/>
        </authorList>
    </citation>
    <scope>NUCLEOTIDE SEQUENCE</scope>
    <source>
        <strain evidence="1">PF001</strain>
    </source>
</reference>
<organism evidence="1 2">
    <name type="scientific">Pseudocercospora fuligena</name>
    <dbReference type="NCBI Taxonomy" id="685502"/>
    <lineage>
        <taxon>Eukaryota</taxon>
        <taxon>Fungi</taxon>
        <taxon>Dikarya</taxon>
        <taxon>Ascomycota</taxon>
        <taxon>Pezizomycotina</taxon>
        <taxon>Dothideomycetes</taxon>
        <taxon>Dothideomycetidae</taxon>
        <taxon>Mycosphaerellales</taxon>
        <taxon>Mycosphaerellaceae</taxon>
        <taxon>Pseudocercospora</taxon>
    </lineage>
</organism>
<evidence type="ECO:0000313" key="2">
    <source>
        <dbReference type="Proteomes" id="UP000660729"/>
    </source>
</evidence>
<proteinExistence type="predicted"/>
<accession>A0A8H6RIQ9</accession>
<name>A0A8H6RIQ9_9PEZI</name>